<organism evidence="1 2">
    <name type="scientific">Saccharothrix xinjiangensis</name>
    <dbReference type="NCBI Taxonomy" id="204798"/>
    <lineage>
        <taxon>Bacteria</taxon>
        <taxon>Bacillati</taxon>
        <taxon>Actinomycetota</taxon>
        <taxon>Actinomycetes</taxon>
        <taxon>Pseudonocardiales</taxon>
        <taxon>Pseudonocardiaceae</taxon>
        <taxon>Saccharothrix</taxon>
    </lineage>
</organism>
<name>A0ABV9XTA6_9PSEU</name>
<protein>
    <submittedName>
        <fullName evidence="1">Uncharacterized protein</fullName>
    </submittedName>
</protein>
<dbReference type="RefSeq" id="WP_344036478.1">
    <property type="nucleotide sequence ID" value="NZ_BAAAKE010000005.1"/>
</dbReference>
<evidence type="ECO:0000313" key="1">
    <source>
        <dbReference type="EMBL" id="MFC5053618.1"/>
    </source>
</evidence>
<keyword evidence="2" id="KW-1185">Reference proteome</keyword>
<reference evidence="2" key="1">
    <citation type="journal article" date="2019" name="Int. J. Syst. Evol. Microbiol.">
        <title>The Global Catalogue of Microorganisms (GCM) 10K type strain sequencing project: providing services to taxonomists for standard genome sequencing and annotation.</title>
        <authorList>
            <consortium name="The Broad Institute Genomics Platform"/>
            <consortium name="The Broad Institute Genome Sequencing Center for Infectious Disease"/>
            <person name="Wu L."/>
            <person name="Ma J."/>
        </authorList>
    </citation>
    <scope>NUCLEOTIDE SEQUENCE [LARGE SCALE GENOMIC DNA]</scope>
    <source>
        <strain evidence="2">KCTC 12848</strain>
    </source>
</reference>
<comment type="caution">
    <text evidence="1">The sequence shown here is derived from an EMBL/GenBank/DDBJ whole genome shotgun (WGS) entry which is preliminary data.</text>
</comment>
<dbReference type="Proteomes" id="UP001595833">
    <property type="component" value="Unassembled WGS sequence"/>
</dbReference>
<gene>
    <name evidence="1" type="ORF">ACFPFM_07585</name>
</gene>
<proteinExistence type="predicted"/>
<sequence>MTKPSVSRIVHYVSHGTPPRADGSQAFTSECRAAVITEVDPQNPARIGICVFNPTGLFFHPLAAGGCTYDEGGETPGDPNCPQPHGDMPFRYCPEPGCGWQEASLKGGTWHWPERV</sequence>
<accession>A0ABV9XTA6</accession>
<dbReference type="EMBL" id="JBHSJB010000007">
    <property type="protein sequence ID" value="MFC5053618.1"/>
    <property type="molecule type" value="Genomic_DNA"/>
</dbReference>
<evidence type="ECO:0000313" key="2">
    <source>
        <dbReference type="Proteomes" id="UP001595833"/>
    </source>
</evidence>